<gene>
    <name evidence="1" type="ORF">V5E97_02210</name>
</gene>
<organism evidence="1">
    <name type="scientific">Singulisphaera sp. Ch08</name>
    <dbReference type="NCBI Taxonomy" id="3120278"/>
    <lineage>
        <taxon>Bacteria</taxon>
        <taxon>Pseudomonadati</taxon>
        <taxon>Planctomycetota</taxon>
        <taxon>Planctomycetia</taxon>
        <taxon>Isosphaerales</taxon>
        <taxon>Isosphaeraceae</taxon>
        <taxon>Singulisphaera</taxon>
    </lineage>
</organism>
<dbReference type="RefSeq" id="WP_406697657.1">
    <property type="nucleotide sequence ID" value="NZ_CP155447.1"/>
</dbReference>
<accession>A0AAU7CI63</accession>
<name>A0AAU7CI63_9BACT</name>
<proteinExistence type="predicted"/>
<evidence type="ECO:0000313" key="1">
    <source>
        <dbReference type="EMBL" id="XBH04856.1"/>
    </source>
</evidence>
<dbReference type="AlphaFoldDB" id="A0AAU7CI63"/>
<reference evidence="1" key="1">
    <citation type="submission" date="2024-05" db="EMBL/GenBank/DDBJ databases">
        <title>Planctomycetes of the genus Singulisphaera possess chitinolytic capabilities.</title>
        <authorList>
            <person name="Ivanova A."/>
        </authorList>
    </citation>
    <scope>NUCLEOTIDE SEQUENCE</scope>
    <source>
        <strain evidence="1">Ch08T</strain>
    </source>
</reference>
<protein>
    <submittedName>
        <fullName evidence="1">Uncharacterized protein</fullName>
    </submittedName>
</protein>
<dbReference type="EMBL" id="CP155447">
    <property type="protein sequence ID" value="XBH04856.1"/>
    <property type="molecule type" value="Genomic_DNA"/>
</dbReference>
<sequence>MRFGKWRGVALTFALAATITIGQSRSVRAGGLHTIPREVEAVDINTGGPYFAPPVPYGHYAKGGLGGGLAKVGGLLHGGLGGHGSGCGIGGCGHGGDCGGQKHGLFHRDGGCDDGGCGNGGCGTSGGNCGTTGGGCGLFKKGHGGKYFGNDGCNDCGGLVSTGGTIVAPSSQAPLVSTQSAYPSVQCGDSGCKLKLRHFHRRGQGCDQCSGNGCGICQGGSGGFSSGDLCGSCHGGGCGACGGRGLFGKGGCGACGGKGCGACMGGHKLLGLHKALAAKLLHKGDIKWFVGPGGPVPLTPGYVPYIVTTRSPRDFFAFPPFNENVP</sequence>